<protein>
    <submittedName>
        <fullName evidence="1">Uncharacterized protein</fullName>
    </submittedName>
</protein>
<name>A0A3G4ZN00_9VIRU</name>
<reference evidence="1" key="1">
    <citation type="submission" date="2018-10" db="EMBL/GenBank/DDBJ databases">
        <title>Hidden diversity of soil giant viruses.</title>
        <authorList>
            <person name="Schulz F."/>
            <person name="Alteio L."/>
            <person name="Goudeau D."/>
            <person name="Ryan E.M."/>
            <person name="Malmstrom R.R."/>
            <person name="Blanchard J."/>
            <person name="Woyke T."/>
        </authorList>
    </citation>
    <scope>NUCLEOTIDE SEQUENCE</scope>
    <source>
        <strain evidence="1">TEV1</strain>
    </source>
</reference>
<gene>
    <name evidence="1" type="ORF">Terrestrivirus5_50</name>
</gene>
<sequence length="260" mass="30566">MAAIVHNLLNEVFNLCRLFFADDVIYHFLDEDLDNTGYGTVLKEDIPEVIKSGNVREQLNLLSKFFSSFVDNKIYFLLGTVLHDVYMTPEYRGVLNLNFDLLEKEYKLIPANDAVRGEMRYDNINGSYYFSFTDGGYVKETRKKNTRLQKTDEEIAQWDVENDIIQYLFDPSLSDREQRFLDVHKIQNVGERLYKNMEESGTANIFAKLADYFLLTDSEKNELLEELVKWMTQTRNHKKEHIILSFHDKNIVNDMSYCSL</sequence>
<evidence type="ECO:0000313" key="1">
    <source>
        <dbReference type="EMBL" id="AYV76228.1"/>
    </source>
</evidence>
<proteinExistence type="predicted"/>
<dbReference type="EMBL" id="MK071983">
    <property type="protein sequence ID" value="AYV76228.1"/>
    <property type="molecule type" value="Genomic_DNA"/>
</dbReference>
<accession>A0A3G4ZN00</accession>
<organism evidence="1">
    <name type="scientific">Terrestrivirus sp</name>
    <dbReference type="NCBI Taxonomy" id="2487775"/>
    <lineage>
        <taxon>Viruses</taxon>
        <taxon>Varidnaviria</taxon>
        <taxon>Bamfordvirae</taxon>
        <taxon>Nucleocytoviricota</taxon>
        <taxon>Megaviricetes</taxon>
        <taxon>Imitervirales</taxon>
        <taxon>Mimiviridae</taxon>
        <taxon>Klosneuvirinae</taxon>
    </lineage>
</organism>